<dbReference type="VEuPathDB" id="PlasmoDB:PVX_109780"/>
<accession>A0A1G4ED29</accession>
<reference evidence="4 5" key="1">
    <citation type="submission" date="2016-07" db="EMBL/GenBank/DDBJ databases">
        <authorList>
            <consortium name="Pathogen Informatics"/>
        </authorList>
    </citation>
    <scope>NUCLEOTIDE SEQUENCE [LARGE SCALE GENOMIC DNA]</scope>
</reference>
<protein>
    <recommendedName>
        <fullName evidence="6">Variable surface protein</fullName>
    </recommendedName>
</protein>
<dbReference type="EMBL" id="FLYH01000039">
    <property type="protein sequence ID" value="SCA83487.1"/>
    <property type="molecule type" value="Genomic_DNA"/>
</dbReference>
<feature type="transmembrane region" description="Helical" evidence="1">
    <location>
        <begin position="167"/>
        <end position="189"/>
    </location>
</feature>
<dbReference type="EMBL" id="LT635615">
    <property type="protein sequence ID" value="VUZ93668.1"/>
    <property type="molecule type" value="Genomic_DNA"/>
</dbReference>
<dbReference type="VEuPathDB" id="PlasmoDB:PVP01_0401400"/>
<sequence>MIALSNYKLKENIKFMVLLKIMAFTFFLWIHYPYNHLCNYDKYLDKEYIDDRTFDIRFPRSLAKHIEEKELYNTSLRQNLLNDGKSTKIKNLEEDRPTYSKIKMNESSNIGIYMKDFKRRYKKKTGLSKLDCYCEKKVFDKINQLNEFRGKIHNDKNRYKKSFFKKYCIGLILFVFIPAVLGSVLYILFGGEGETALIPMCKNTCTKHNPPQGDDNGGEHYSKYYRSPFNDDTWNTIQNINDTISLSFIAIFLIIMIYIFIKFIKYESIKAGKSKIPLKEYFHFHKYIF</sequence>
<dbReference type="AlphaFoldDB" id="A0A1G4ED29"/>
<dbReference type="InterPro" id="IPR022139">
    <property type="entry name" value="Fam-L/Fam-M-like_plasmodium"/>
</dbReference>
<evidence type="ECO:0000313" key="3">
    <source>
        <dbReference type="EMBL" id="VUZ93668.1"/>
    </source>
</evidence>
<keyword evidence="1" id="KW-0812">Transmembrane</keyword>
<dbReference type="Proteomes" id="UP000220605">
    <property type="component" value="Chromosome 4"/>
</dbReference>
<keyword evidence="1" id="KW-0472">Membrane</keyword>
<evidence type="ECO:0000313" key="4">
    <source>
        <dbReference type="Proteomes" id="UP000196402"/>
    </source>
</evidence>
<dbReference type="Pfam" id="PF12420">
    <property type="entry name" value="DUF3671"/>
    <property type="match status" value="1"/>
</dbReference>
<keyword evidence="1" id="KW-1133">Transmembrane helix</keyword>
<organism evidence="2 4">
    <name type="scientific">Plasmodium vivax</name>
    <name type="common">malaria parasite P. vivax</name>
    <dbReference type="NCBI Taxonomy" id="5855"/>
    <lineage>
        <taxon>Eukaryota</taxon>
        <taxon>Sar</taxon>
        <taxon>Alveolata</taxon>
        <taxon>Apicomplexa</taxon>
        <taxon>Aconoidasida</taxon>
        <taxon>Haemosporida</taxon>
        <taxon>Plasmodiidae</taxon>
        <taxon>Plasmodium</taxon>
        <taxon>Plasmodium (Plasmodium)</taxon>
    </lineage>
</organism>
<dbReference type="VEuPathDB" id="PlasmoDB:PVW1_100009200"/>
<name>A0A1G4ED29_PLAVI</name>
<proteinExistence type="predicted"/>
<dbReference type="OrthoDB" id="389413at2759"/>
<feature type="transmembrane region" description="Helical" evidence="1">
    <location>
        <begin position="12"/>
        <end position="32"/>
    </location>
</feature>
<evidence type="ECO:0000313" key="5">
    <source>
        <dbReference type="Proteomes" id="UP000220605"/>
    </source>
</evidence>
<evidence type="ECO:0000313" key="2">
    <source>
        <dbReference type="EMBL" id="SCA83487.1"/>
    </source>
</evidence>
<evidence type="ECO:0008006" key="6">
    <source>
        <dbReference type="Google" id="ProtNLM"/>
    </source>
</evidence>
<gene>
    <name evidence="3" type="ORF">PVP01_0401400</name>
    <name evidence="2" type="ORF">PVT01_000025700</name>
</gene>
<dbReference type="VEuPathDB" id="PlasmoDB:PVPAM_060038900"/>
<dbReference type="Proteomes" id="UP000196402">
    <property type="component" value="Unassembled WGS sequence"/>
</dbReference>
<evidence type="ECO:0000256" key="1">
    <source>
        <dbReference type="SAM" id="Phobius"/>
    </source>
</evidence>
<feature type="transmembrane region" description="Helical" evidence="1">
    <location>
        <begin position="244"/>
        <end position="264"/>
    </location>
</feature>